<evidence type="ECO:0000313" key="1">
    <source>
        <dbReference type="EMBL" id="GAC93663.1"/>
    </source>
</evidence>
<gene>
    <name evidence="1" type="ORF">PHSY_001228</name>
</gene>
<name>R9NY39_PSEHS</name>
<protein>
    <submittedName>
        <fullName evidence="1">Ankyrin containing protein</fullName>
    </submittedName>
</protein>
<evidence type="ECO:0000313" key="2">
    <source>
        <dbReference type="Proteomes" id="UP000014071"/>
    </source>
</evidence>
<keyword evidence="2" id="KW-1185">Reference proteome</keyword>
<organism evidence="1 2">
    <name type="scientific">Pseudozyma hubeiensis (strain SY62)</name>
    <name type="common">Yeast</name>
    <dbReference type="NCBI Taxonomy" id="1305764"/>
    <lineage>
        <taxon>Eukaryota</taxon>
        <taxon>Fungi</taxon>
        <taxon>Dikarya</taxon>
        <taxon>Basidiomycota</taxon>
        <taxon>Ustilaginomycotina</taxon>
        <taxon>Ustilaginomycetes</taxon>
        <taxon>Ustilaginales</taxon>
        <taxon>Ustilaginaceae</taxon>
        <taxon>Pseudozyma</taxon>
    </lineage>
</organism>
<dbReference type="EMBL" id="DF238778">
    <property type="protein sequence ID" value="GAC93663.1"/>
    <property type="molecule type" value="Genomic_DNA"/>
</dbReference>
<dbReference type="AlphaFoldDB" id="R9NY39"/>
<dbReference type="GeneID" id="24106529"/>
<accession>R9NY39</accession>
<proteinExistence type="predicted"/>
<sequence>MREMRGMGLYKQWLAHRLISGLLGFDQYIHFTALLAMSTLLLGCEPDFRIAGRLRKPLYPKFVGHKVGDVERDLHKGNTAADAG</sequence>
<dbReference type="RefSeq" id="XP_012187250.1">
    <property type="nucleotide sequence ID" value="XM_012331860.1"/>
</dbReference>
<dbReference type="Proteomes" id="UP000014071">
    <property type="component" value="Unassembled WGS sequence"/>
</dbReference>
<dbReference type="HOGENOM" id="CLU_2528422_0_0_1"/>
<reference evidence="2" key="1">
    <citation type="journal article" date="2013" name="Genome Announc.">
        <title>Draft genome sequence of the basidiomycetous yeast-like fungus Pseudozyma hubeiensis SY62, which produces an abundant amount of the biosurfactant mannosylerythritol lipids.</title>
        <authorList>
            <person name="Konishi M."/>
            <person name="Hatada Y."/>
            <person name="Horiuchi J."/>
        </authorList>
    </citation>
    <scope>NUCLEOTIDE SEQUENCE [LARGE SCALE GENOMIC DNA]</scope>
    <source>
        <strain evidence="2">SY62</strain>
    </source>
</reference>